<dbReference type="Proteomes" id="UP000012073">
    <property type="component" value="Unassembled WGS sequence"/>
</dbReference>
<keyword evidence="4 10" id="KW-0808">Transferase</keyword>
<name>R7Q891_CHOCR</name>
<keyword evidence="3 10" id="KW-0032">Aminotransferase</keyword>
<feature type="region of interest" description="Disordered" evidence="8">
    <location>
        <begin position="1"/>
        <end position="48"/>
    </location>
</feature>
<dbReference type="CDD" id="cd00609">
    <property type="entry name" value="AAT_like"/>
    <property type="match status" value="1"/>
</dbReference>
<dbReference type="KEGG" id="ccp:CHC_T00008863001"/>
<protein>
    <submittedName>
        <fullName evidence="10">Tyrosine aminotransferase</fullName>
    </submittedName>
</protein>
<evidence type="ECO:0000256" key="5">
    <source>
        <dbReference type="ARBA" id="ARBA00022898"/>
    </source>
</evidence>
<dbReference type="SUPFAM" id="SSF53383">
    <property type="entry name" value="PLP-dependent transferases"/>
    <property type="match status" value="1"/>
</dbReference>
<accession>R7Q891</accession>
<evidence type="ECO:0000259" key="9">
    <source>
        <dbReference type="Pfam" id="PF00155"/>
    </source>
</evidence>
<dbReference type="PANTHER" id="PTHR45744">
    <property type="entry name" value="TYROSINE AMINOTRANSFERASE"/>
    <property type="match status" value="1"/>
</dbReference>
<comment type="cofactor">
    <cofactor evidence="1 6 7">
        <name>pyridoxal 5'-phosphate</name>
        <dbReference type="ChEBI" id="CHEBI:597326"/>
    </cofactor>
</comment>
<dbReference type="PROSITE" id="PS00105">
    <property type="entry name" value="AA_TRANSFER_CLASS_1"/>
    <property type="match status" value="1"/>
</dbReference>
<evidence type="ECO:0000256" key="8">
    <source>
        <dbReference type="SAM" id="MobiDB-lite"/>
    </source>
</evidence>
<dbReference type="PRINTS" id="PR00753">
    <property type="entry name" value="ACCSYNTHASE"/>
</dbReference>
<sequence length="457" mass="49741">MASSDSQTTGTKGVSEGRTSRGATWTDGTGSGSIGDDKPPPSGWGVRSEDGWEVLASERSLRTINPIRNLIQNIEVKPNPDKELIKLSIGDPTVYGNLKACEHAKRRFCEVIQSDKANGYTMSMGSEEARVAVARRYTTDASPLTSDDVVLTGGTSGALETAIGAIANEGDNILLPQPGFPLFRTIAEGYGIECRYYKTNPDKNWEIEFGSLVEIADERTRAIVVNNPSNPCGSVFSPSHIEDLMATASMLKVPIIADEVYADMLFSESEFTPMGSKSVDVPVLSVGGISKQFVVPGWRLGWILIHDRNDVLEMGGVRKGIRQLTTRMLVPNSPAQAVLPSLLAQGVEDPAFKAVMEELRENAKFTMQALAGARGLRLIEPQGAMYAMAEVDVGLLGFKDDMEFTEKLLEEEAVFVLPGRCFQAKNFVRIVFAAPKQTLSEAFFRMRSFCARHSGSL</sequence>
<dbReference type="PANTHER" id="PTHR45744:SF2">
    <property type="entry name" value="TYROSINE AMINOTRANSFERASE"/>
    <property type="match status" value="1"/>
</dbReference>
<evidence type="ECO:0000256" key="1">
    <source>
        <dbReference type="ARBA" id="ARBA00001933"/>
    </source>
</evidence>
<evidence type="ECO:0000256" key="2">
    <source>
        <dbReference type="ARBA" id="ARBA00007441"/>
    </source>
</evidence>
<dbReference type="STRING" id="2769.R7Q891"/>
<evidence type="ECO:0000313" key="10">
    <source>
        <dbReference type="EMBL" id="CDF33998.1"/>
    </source>
</evidence>
<evidence type="ECO:0000256" key="7">
    <source>
        <dbReference type="PIRSR" id="PIRSR000517-1"/>
    </source>
</evidence>
<feature type="modified residue" description="N6-(pyridoxal phosphate)lysine" evidence="7">
    <location>
        <position position="291"/>
    </location>
</feature>
<dbReference type="EMBL" id="HG001666">
    <property type="protein sequence ID" value="CDF33998.1"/>
    <property type="molecule type" value="Genomic_DNA"/>
</dbReference>
<keyword evidence="11" id="KW-1185">Reference proteome</keyword>
<evidence type="ECO:0000313" key="11">
    <source>
        <dbReference type="Proteomes" id="UP000012073"/>
    </source>
</evidence>
<dbReference type="InterPro" id="IPR015424">
    <property type="entry name" value="PyrdxlP-dep_Trfase"/>
</dbReference>
<dbReference type="OMA" id="CALDLCI"/>
<gene>
    <name evidence="10" type="ORF">CHC_T00008863001</name>
</gene>
<dbReference type="Gene3D" id="3.90.1150.10">
    <property type="entry name" value="Aspartate Aminotransferase, domain 1"/>
    <property type="match status" value="1"/>
</dbReference>
<feature type="domain" description="Aminotransferase class I/classII large" evidence="9">
    <location>
        <begin position="83"/>
        <end position="438"/>
    </location>
</feature>
<dbReference type="OrthoDB" id="7042322at2759"/>
<dbReference type="InterPro" id="IPR004839">
    <property type="entry name" value="Aminotransferase_I/II_large"/>
</dbReference>
<dbReference type="Gramene" id="CDF33998">
    <property type="protein sequence ID" value="CDF33998"/>
    <property type="gene ID" value="CHC_T00008863001"/>
</dbReference>
<proteinExistence type="inferred from homology"/>
<dbReference type="Pfam" id="PF00155">
    <property type="entry name" value="Aminotran_1_2"/>
    <property type="match status" value="1"/>
</dbReference>
<evidence type="ECO:0000256" key="3">
    <source>
        <dbReference type="ARBA" id="ARBA00022576"/>
    </source>
</evidence>
<feature type="compositionally biased region" description="Polar residues" evidence="8">
    <location>
        <begin position="1"/>
        <end position="12"/>
    </location>
</feature>
<dbReference type="GO" id="GO:0004838">
    <property type="term" value="F:L-tyrosine-2-oxoglutarate transaminase activity"/>
    <property type="evidence" value="ECO:0007669"/>
    <property type="project" value="TreeGrafter"/>
</dbReference>
<evidence type="ECO:0000256" key="6">
    <source>
        <dbReference type="PIRNR" id="PIRNR000517"/>
    </source>
</evidence>
<dbReference type="Gene3D" id="3.40.640.10">
    <property type="entry name" value="Type I PLP-dependent aspartate aminotransferase-like (Major domain)"/>
    <property type="match status" value="1"/>
</dbReference>
<organism evidence="10 11">
    <name type="scientific">Chondrus crispus</name>
    <name type="common">Carrageen Irish moss</name>
    <name type="synonym">Polymorpha crispa</name>
    <dbReference type="NCBI Taxonomy" id="2769"/>
    <lineage>
        <taxon>Eukaryota</taxon>
        <taxon>Rhodophyta</taxon>
        <taxon>Florideophyceae</taxon>
        <taxon>Rhodymeniophycidae</taxon>
        <taxon>Gigartinales</taxon>
        <taxon>Gigartinaceae</taxon>
        <taxon>Chondrus</taxon>
    </lineage>
</organism>
<dbReference type="NCBIfam" id="TIGR01265">
    <property type="entry name" value="tyr_nico_aTase"/>
    <property type="match status" value="1"/>
</dbReference>
<dbReference type="InterPro" id="IPR004838">
    <property type="entry name" value="NHTrfase_class1_PyrdxlP-BS"/>
</dbReference>
<dbReference type="InterPro" id="IPR015421">
    <property type="entry name" value="PyrdxlP-dep_Trfase_major"/>
</dbReference>
<keyword evidence="5 6" id="KW-0663">Pyridoxal phosphate</keyword>
<dbReference type="RefSeq" id="XP_005713817.1">
    <property type="nucleotide sequence ID" value="XM_005713760.1"/>
</dbReference>
<dbReference type="GeneID" id="17321534"/>
<dbReference type="InterPro" id="IPR005958">
    <property type="entry name" value="TyrNic_aminoTrfase"/>
</dbReference>
<dbReference type="InterPro" id="IPR015422">
    <property type="entry name" value="PyrdxlP-dep_Trfase_small"/>
</dbReference>
<evidence type="ECO:0000256" key="4">
    <source>
        <dbReference type="ARBA" id="ARBA00022679"/>
    </source>
</evidence>
<dbReference type="AlphaFoldDB" id="R7Q891"/>
<comment type="similarity">
    <text evidence="2 6">Belongs to the class-I pyridoxal-phosphate-dependent aminotransferase family.</text>
</comment>
<dbReference type="GO" id="GO:0006572">
    <property type="term" value="P:L-tyrosine catabolic process"/>
    <property type="evidence" value="ECO:0007669"/>
    <property type="project" value="TreeGrafter"/>
</dbReference>
<dbReference type="GO" id="GO:0030170">
    <property type="term" value="F:pyridoxal phosphate binding"/>
    <property type="evidence" value="ECO:0007669"/>
    <property type="project" value="InterPro"/>
</dbReference>
<dbReference type="PIRSF" id="PIRSF000517">
    <property type="entry name" value="Tyr_transaminase"/>
    <property type="match status" value="1"/>
</dbReference>
<reference evidence="11" key="1">
    <citation type="journal article" date="2013" name="Proc. Natl. Acad. Sci. U.S.A.">
        <title>Genome structure and metabolic features in the red seaweed Chondrus crispus shed light on evolution of the Archaeplastida.</title>
        <authorList>
            <person name="Collen J."/>
            <person name="Porcel B."/>
            <person name="Carre W."/>
            <person name="Ball S.G."/>
            <person name="Chaparro C."/>
            <person name="Tonon T."/>
            <person name="Barbeyron T."/>
            <person name="Michel G."/>
            <person name="Noel B."/>
            <person name="Valentin K."/>
            <person name="Elias M."/>
            <person name="Artiguenave F."/>
            <person name="Arun A."/>
            <person name="Aury J.M."/>
            <person name="Barbosa-Neto J.F."/>
            <person name="Bothwell J.H."/>
            <person name="Bouget F.Y."/>
            <person name="Brillet L."/>
            <person name="Cabello-Hurtado F."/>
            <person name="Capella-Gutierrez S."/>
            <person name="Charrier B."/>
            <person name="Cladiere L."/>
            <person name="Cock J.M."/>
            <person name="Coelho S.M."/>
            <person name="Colleoni C."/>
            <person name="Czjzek M."/>
            <person name="Da Silva C."/>
            <person name="Delage L."/>
            <person name="Denoeud F."/>
            <person name="Deschamps P."/>
            <person name="Dittami S.M."/>
            <person name="Gabaldon T."/>
            <person name="Gachon C.M."/>
            <person name="Groisillier A."/>
            <person name="Herve C."/>
            <person name="Jabbari K."/>
            <person name="Katinka M."/>
            <person name="Kloareg B."/>
            <person name="Kowalczyk N."/>
            <person name="Labadie K."/>
            <person name="Leblanc C."/>
            <person name="Lopez P.J."/>
            <person name="McLachlan D.H."/>
            <person name="Meslet-Cladiere L."/>
            <person name="Moustafa A."/>
            <person name="Nehr Z."/>
            <person name="Nyvall Collen P."/>
            <person name="Panaud O."/>
            <person name="Partensky F."/>
            <person name="Poulain J."/>
            <person name="Rensing S.A."/>
            <person name="Rousvoal S."/>
            <person name="Samson G."/>
            <person name="Symeonidi A."/>
            <person name="Weissenbach J."/>
            <person name="Zambounis A."/>
            <person name="Wincker P."/>
            <person name="Boyen C."/>
        </authorList>
    </citation>
    <scope>NUCLEOTIDE SEQUENCE [LARGE SCALE GENOMIC DNA]</scope>
    <source>
        <strain evidence="11">cv. Stackhouse</strain>
    </source>
</reference>